<dbReference type="GO" id="GO:0004553">
    <property type="term" value="F:hydrolase activity, hydrolyzing O-glycosyl compounds"/>
    <property type="evidence" value="ECO:0007669"/>
    <property type="project" value="UniProtKB-ARBA"/>
</dbReference>
<organism evidence="3 4">
    <name type="scientific">Rhodothermus marinus (strain ATCC 43812 / DSM 4252 / R-10)</name>
    <name type="common">Rhodothermus obamensis</name>
    <dbReference type="NCBI Taxonomy" id="518766"/>
    <lineage>
        <taxon>Bacteria</taxon>
        <taxon>Pseudomonadati</taxon>
        <taxon>Rhodothermota</taxon>
        <taxon>Rhodothermia</taxon>
        <taxon>Rhodothermales</taxon>
        <taxon>Rhodothermaceae</taxon>
        <taxon>Rhodothermus</taxon>
    </lineage>
</organism>
<dbReference type="Pfam" id="PF00723">
    <property type="entry name" value="Glyco_hydro_15"/>
    <property type="match status" value="1"/>
</dbReference>
<gene>
    <name evidence="3" type="ordered locus">Rmar_0982</name>
</gene>
<dbReference type="InterPro" id="IPR011613">
    <property type="entry name" value="GH15-like"/>
</dbReference>
<sequence length="611" mass="69801">MFSKKFNMQSFSFEPGQYPDYKPLEAYGVIGDSRTAVLVGADGSIDWACLPDFDSPAQFAALLDPKAGRFAVRPLAPFRAWQRYEQGTNVLVTEFLTPQGRVRVRDFMPYMQRRRTPTAEIYRRLECVEGHVDLEVLFEPRFDYGLQVPEFEASPYGVLARHGDETLALSSEIPLRLEDGRAVGHLHMEAGQDTFLVADWGAARVHPVSSYQPDRRLWKVRTFWRSWIDRLDYHGRYRDVVERSLLTLKLLVYEPTGAIVAAPTTSLPEWPGGSRNWDYRFSWVRDSAFILRALFQAGYVEEGTAYLDWLLGQCLEGQPLRVLYGIRGEHGMPERTLPLRGYLDSRPVRIGNEAVEQFQLDIYGSLLDAALRYEQHGGLLTIIEWERLQALAEEVCRRWREPDSGIWEVRSGVFHYTYSKIWAWVALTRAAQLARRLGADAPVEAWEREAHTIREEVLEKAWNPEVGAFTQYYGAEALDASVLIMPLVGFLPATDERFQQTVQRCLERLAAGPFPLLYRYLNDDGVGGPEGAFLLPSFWLVEVLALAGDLRRARAALDRLIERMNPLGLYAEEVHPETLALLGNFPQGFSHLGLINVVFRLEELKRVQEGW</sequence>
<dbReference type="CAZy" id="GH15">
    <property type="family name" value="Glycoside Hydrolase Family 15"/>
</dbReference>
<dbReference type="SUPFAM" id="SSF48208">
    <property type="entry name" value="Six-hairpin glycosidases"/>
    <property type="match status" value="1"/>
</dbReference>
<evidence type="ECO:0000259" key="1">
    <source>
        <dbReference type="Pfam" id="PF00723"/>
    </source>
</evidence>
<name>D0MHB8_RHOM4</name>
<evidence type="ECO:0000313" key="4">
    <source>
        <dbReference type="Proteomes" id="UP000002221"/>
    </source>
</evidence>
<dbReference type="EMBL" id="CP001807">
    <property type="protein sequence ID" value="ACY47876.1"/>
    <property type="molecule type" value="Genomic_DNA"/>
</dbReference>
<dbReference type="PANTHER" id="PTHR31616">
    <property type="entry name" value="TREHALASE"/>
    <property type="match status" value="1"/>
</dbReference>
<dbReference type="Gene3D" id="1.50.10.10">
    <property type="match status" value="1"/>
</dbReference>
<dbReference type="STRING" id="518766.Rmar_0982"/>
<dbReference type="InterPro" id="IPR008928">
    <property type="entry name" value="6-hairpin_glycosidase_sf"/>
</dbReference>
<dbReference type="HOGENOM" id="CLU_010399_2_0_10"/>
<keyword evidence="4" id="KW-1185">Reference proteome</keyword>
<evidence type="ECO:0000313" key="3">
    <source>
        <dbReference type="EMBL" id="ACY47876.1"/>
    </source>
</evidence>
<dbReference type="AlphaFoldDB" id="D0MHB8"/>
<accession>D0MHB8</accession>
<proteinExistence type="predicted"/>
<dbReference type="PANTHER" id="PTHR31616:SF0">
    <property type="entry name" value="GLUCAN 1,4-ALPHA-GLUCOSIDASE"/>
    <property type="match status" value="1"/>
</dbReference>
<evidence type="ECO:0000259" key="2">
    <source>
        <dbReference type="Pfam" id="PF19291"/>
    </source>
</evidence>
<dbReference type="Proteomes" id="UP000002221">
    <property type="component" value="Chromosome"/>
</dbReference>
<dbReference type="KEGG" id="rmr:Rmar_0982"/>
<dbReference type="eggNOG" id="COG3387">
    <property type="taxonomic scope" value="Bacteria"/>
</dbReference>
<reference evidence="3 4" key="1">
    <citation type="journal article" date="2009" name="Stand. Genomic Sci.">
        <title>Complete genome sequence of Rhodothermus marinus type strain (R-10).</title>
        <authorList>
            <person name="Nolan M."/>
            <person name="Tindall B.J."/>
            <person name="Pomrenke H."/>
            <person name="Lapidus A."/>
            <person name="Copeland A."/>
            <person name="Glavina Del Rio T."/>
            <person name="Lucas S."/>
            <person name="Chen F."/>
            <person name="Tice H."/>
            <person name="Cheng J.F."/>
            <person name="Saunders E."/>
            <person name="Han C."/>
            <person name="Bruce D."/>
            <person name="Goodwin L."/>
            <person name="Chain P."/>
            <person name="Pitluck S."/>
            <person name="Ovchinikova G."/>
            <person name="Pati A."/>
            <person name="Ivanova N."/>
            <person name="Mavromatis K."/>
            <person name="Chen A."/>
            <person name="Palaniappan K."/>
            <person name="Land M."/>
            <person name="Hauser L."/>
            <person name="Chang Y.J."/>
            <person name="Jeffries C.D."/>
            <person name="Brettin T."/>
            <person name="Goker M."/>
            <person name="Bristow J."/>
            <person name="Eisen J.A."/>
            <person name="Markowitz V."/>
            <person name="Hugenholtz P."/>
            <person name="Kyrpides N.C."/>
            <person name="Klenk H.P."/>
            <person name="Detter J.C."/>
        </authorList>
    </citation>
    <scope>NUCLEOTIDE SEQUENCE [LARGE SCALE GENOMIC DNA]</scope>
    <source>
        <strain evidence="4">ATCC 43812 / DSM 4252 / R-10</strain>
    </source>
</reference>
<feature type="domain" description="Trehalase-like N-terminal" evidence="2">
    <location>
        <begin position="22"/>
        <end position="171"/>
    </location>
</feature>
<keyword evidence="3" id="KW-0378">Hydrolase</keyword>
<dbReference type="InterPro" id="IPR045582">
    <property type="entry name" value="Trehalase-like_N"/>
</dbReference>
<dbReference type="GO" id="GO:0005975">
    <property type="term" value="P:carbohydrate metabolic process"/>
    <property type="evidence" value="ECO:0007669"/>
    <property type="project" value="InterPro"/>
</dbReference>
<dbReference type="InterPro" id="IPR012341">
    <property type="entry name" value="6hp_glycosidase-like_sf"/>
</dbReference>
<dbReference type="Pfam" id="PF19291">
    <property type="entry name" value="TREH_N"/>
    <property type="match status" value="1"/>
</dbReference>
<feature type="domain" description="GH15-like" evidence="1">
    <location>
        <begin position="235"/>
        <end position="597"/>
    </location>
</feature>
<protein>
    <submittedName>
        <fullName evidence="3">Glycoside hydrolase 15-related protein</fullName>
    </submittedName>
</protein>